<name>A0A0P6XW69_9CHLR</name>
<sequence>MSRKPEPIDPHLLCRVSTLYYQHHLHQEEISARLGLSRTKIVRLLQQAEAEGIVRVSVRAPEGVYTDLETALEKRYGLREAVVAHVQAGASASELYQDLGETAAGYLTRCLSPGLVIGISWGAALLAMVNALQPQNCPDVTVVQMDGGLGPAGQDAHAFSMCRRLADKLSSQLCLLSVPGVVDSCAVKEAILADRNVQNALRRLDDVQVAFVGIGAPHKDSLLMRDGSIIKPKELEQLLASGVVGDIALRFLNAQGDVVSTPLDERVIGVSVEQLRRVPRLVGVAGGLQKLDVARAALRGGWLDVLITDHHLARCLLADV</sequence>
<keyword evidence="2" id="KW-0805">Transcription regulation</keyword>
<dbReference type="GO" id="GO:0030246">
    <property type="term" value="F:carbohydrate binding"/>
    <property type="evidence" value="ECO:0007669"/>
    <property type="project" value="InterPro"/>
</dbReference>
<keyword evidence="7" id="KW-1185">Reference proteome</keyword>
<accession>A0A0P6XW69</accession>
<comment type="caution">
    <text evidence="6">The sequence shown here is derived from an EMBL/GenBank/DDBJ whole genome shotgun (WGS) entry which is preliminary data.</text>
</comment>
<evidence type="ECO:0000256" key="4">
    <source>
        <dbReference type="ARBA" id="ARBA00023163"/>
    </source>
</evidence>
<reference evidence="6 7" key="1">
    <citation type="submission" date="2015-07" db="EMBL/GenBank/DDBJ databases">
        <title>Genome sequence of Ornatilinea apprima DSM 23815.</title>
        <authorList>
            <person name="Hemp J."/>
            <person name="Ward L.M."/>
            <person name="Pace L.A."/>
            <person name="Fischer W.W."/>
        </authorList>
    </citation>
    <scope>NUCLEOTIDE SEQUENCE [LARGE SCALE GENOMIC DNA]</scope>
    <source>
        <strain evidence="6 7">P3M-1</strain>
    </source>
</reference>
<organism evidence="6 7">
    <name type="scientific">Ornatilinea apprima</name>
    <dbReference type="NCBI Taxonomy" id="1134406"/>
    <lineage>
        <taxon>Bacteria</taxon>
        <taxon>Bacillati</taxon>
        <taxon>Chloroflexota</taxon>
        <taxon>Anaerolineae</taxon>
        <taxon>Anaerolineales</taxon>
        <taxon>Anaerolineaceae</taxon>
        <taxon>Ornatilinea</taxon>
    </lineage>
</organism>
<dbReference type="STRING" id="1134406.ADN00_02370"/>
<dbReference type="EMBL" id="LGCL01000010">
    <property type="protein sequence ID" value="KPL79662.1"/>
    <property type="molecule type" value="Genomic_DNA"/>
</dbReference>
<protein>
    <recommendedName>
        <fullName evidence="5">Sugar-binding domain-containing protein</fullName>
    </recommendedName>
</protein>
<dbReference type="OrthoDB" id="58802at2"/>
<dbReference type="InterPro" id="IPR037171">
    <property type="entry name" value="NagB/RpiA_transferase-like"/>
</dbReference>
<feature type="domain" description="Sugar-binding" evidence="5">
    <location>
        <begin position="66"/>
        <end position="318"/>
    </location>
</feature>
<evidence type="ECO:0000256" key="1">
    <source>
        <dbReference type="ARBA" id="ARBA00010466"/>
    </source>
</evidence>
<keyword evidence="3" id="KW-0238">DNA-binding</keyword>
<dbReference type="InterPro" id="IPR036388">
    <property type="entry name" value="WH-like_DNA-bd_sf"/>
</dbReference>
<dbReference type="Gene3D" id="3.40.50.1360">
    <property type="match status" value="1"/>
</dbReference>
<dbReference type="PANTHER" id="PTHR34294:SF1">
    <property type="entry name" value="TRANSCRIPTIONAL REGULATOR LSRR"/>
    <property type="match status" value="1"/>
</dbReference>
<proteinExistence type="inferred from homology"/>
<evidence type="ECO:0000256" key="3">
    <source>
        <dbReference type="ARBA" id="ARBA00023125"/>
    </source>
</evidence>
<comment type="similarity">
    <text evidence="1">Belongs to the SorC transcriptional regulatory family.</text>
</comment>
<dbReference type="InterPro" id="IPR051054">
    <property type="entry name" value="SorC_transcr_regulators"/>
</dbReference>
<dbReference type="PANTHER" id="PTHR34294">
    <property type="entry name" value="TRANSCRIPTIONAL REGULATOR-RELATED"/>
    <property type="match status" value="1"/>
</dbReference>
<dbReference type="RefSeq" id="WP_075061357.1">
    <property type="nucleotide sequence ID" value="NZ_LGCL01000010.1"/>
</dbReference>
<dbReference type="Proteomes" id="UP000050417">
    <property type="component" value="Unassembled WGS sequence"/>
</dbReference>
<dbReference type="GO" id="GO:0003677">
    <property type="term" value="F:DNA binding"/>
    <property type="evidence" value="ECO:0007669"/>
    <property type="project" value="UniProtKB-KW"/>
</dbReference>
<gene>
    <name evidence="6" type="ORF">ADN00_02370</name>
</gene>
<evidence type="ECO:0000313" key="6">
    <source>
        <dbReference type="EMBL" id="KPL79662.1"/>
    </source>
</evidence>
<dbReference type="SUPFAM" id="SSF100950">
    <property type="entry name" value="NagB/RpiA/CoA transferase-like"/>
    <property type="match status" value="1"/>
</dbReference>
<keyword evidence="4" id="KW-0804">Transcription</keyword>
<evidence type="ECO:0000313" key="7">
    <source>
        <dbReference type="Proteomes" id="UP000050417"/>
    </source>
</evidence>
<dbReference type="InterPro" id="IPR007324">
    <property type="entry name" value="Sugar-bd_dom_put"/>
</dbReference>
<dbReference type="AlphaFoldDB" id="A0A0P6XW69"/>
<evidence type="ECO:0000256" key="2">
    <source>
        <dbReference type="ARBA" id="ARBA00023015"/>
    </source>
</evidence>
<dbReference type="Gene3D" id="1.10.10.10">
    <property type="entry name" value="Winged helix-like DNA-binding domain superfamily/Winged helix DNA-binding domain"/>
    <property type="match status" value="1"/>
</dbReference>
<evidence type="ECO:0000259" key="5">
    <source>
        <dbReference type="Pfam" id="PF04198"/>
    </source>
</evidence>
<dbReference type="Pfam" id="PF04198">
    <property type="entry name" value="Sugar-bind"/>
    <property type="match status" value="1"/>
</dbReference>